<feature type="signal peptide" evidence="5">
    <location>
        <begin position="1"/>
        <end position="33"/>
    </location>
</feature>
<protein>
    <submittedName>
        <fullName evidence="7">Alpha/beta hydrolase</fullName>
    </submittedName>
</protein>
<comment type="caution">
    <text evidence="7">The sequence shown here is derived from an EMBL/GenBank/DDBJ whole genome shotgun (WGS) entry which is preliminary data.</text>
</comment>
<evidence type="ECO:0000313" key="8">
    <source>
        <dbReference type="Proteomes" id="UP000286931"/>
    </source>
</evidence>
<evidence type="ECO:0000256" key="2">
    <source>
        <dbReference type="ARBA" id="ARBA00022729"/>
    </source>
</evidence>
<feature type="compositionally biased region" description="Basic residues" evidence="4">
    <location>
        <begin position="518"/>
        <end position="529"/>
    </location>
</feature>
<dbReference type="InterPro" id="IPR013595">
    <property type="entry name" value="Pept_S33_TAP-like_C"/>
</dbReference>
<evidence type="ECO:0000313" key="7">
    <source>
        <dbReference type="EMBL" id="GCD95932.1"/>
    </source>
</evidence>
<accession>A0A401YMU6</accession>
<dbReference type="InterPro" id="IPR051601">
    <property type="entry name" value="Serine_prot/Carboxylest_S33"/>
</dbReference>
<evidence type="ECO:0000256" key="4">
    <source>
        <dbReference type="SAM" id="MobiDB-lite"/>
    </source>
</evidence>
<evidence type="ECO:0000256" key="5">
    <source>
        <dbReference type="SAM" id="SignalP"/>
    </source>
</evidence>
<dbReference type="Pfam" id="PF08386">
    <property type="entry name" value="Abhydrolase_4"/>
    <property type="match status" value="1"/>
</dbReference>
<comment type="similarity">
    <text evidence="1">Belongs to the peptidase S33 family.</text>
</comment>
<sequence>MVQTMLKRSGPMLRAAMLLASACILVSTVPAGAAASVPAPVWGDCPPSAYGPADPRMRCTTVQVPLDYRAPAGRRIDIAVSRLSTAKPGLRRGVLVHNGGGPGVPSLHLPELWSNYYPREVLDRYDLVGFDPRGLGRSTPVTCGRTADRVPHERVIPFPGPDGAIEANVRFARELARDCLANGGDVLRHVTTANTARDMDRVRIALGERRISYRSASYGSYLGAVYSELFPERTDRIVLDASSDPNGTWHERWAEWDRGFDVRFGDFASWAAERAAVLGLGDDPAAVRANYLELAERLDRSPVTHPLAGPVDGAFFRSIWQSNAYHTLQFPEFAAWFGFLRHGGPAPRWGPPPVTPGVPEDNEVAVLLAVTCGDTRAPRDIAGYRREVAASRARFPILGGAGANIQPCAFWPDPVEKPVRVTDRGPSDILLLQTLRDPATPYAGALGMRRALGDRARMITVDGGNHGGYDPEAPSCALRGADRFLATGIRPSRDLFCRPDPPTASSPTTHEPAFRVSERRRRVPGRAGG</sequence>
<evidence type="ECO:0000256" key="3">
    <source>
        <dbReference type="ARBA" id="ARBA00022801"/>
    </source>
</evidence>
<dbReference type="GO" id="GO:0016787">
    <property type="term" value="F:hydrolase activity"/>
    <property type="evidence" value="ECO:0007669"/>
    <property type="project" value="UniProtKB-KW"/>
</dbReference>
<name>A0A401YMU6_9ACTN</name>
<dbReference type="InterPro" id="IPR029058">
    <property type="entry name" value="AB_hydrolase_fold"/>
</dbReference>
<feature type="chain" id="PRO_5019054273" evidence="5">
    <location>
        <begin position="34"/>
        <end position="529"/>
    </location>
</feature>
<dbReference type="AlphaFoldDB" id="A0A401YMU6"/>
<dbReference type="Gene3D" id="3.40.50.1820">
    <property type="entry name" value="alpha/beta hydrolase"/>
    <property type="match status" value="1"/>
</dbReference>
<feature type="region of interest" description="Disordered" evidence="4">
    <location>
        <begin position="496"/>
        <end position="529"/>
    </location>
</feature>
<reference evidence="7 8" key="1">
    <citation type="submission" date="2018-12" db="EMBL/GenBank/DDBJ databases">
        <title>Draft genome sequence of Embleya hyalina NBRC 13850T.</title>
        <authorList>
            <person name="Komaki H."/>
            <person name="Hosoyama A."/>
            <person name="Kimura A."/>
            <person name="Ichikawa N."/>
            <person name="Tamura T."/>
        </authorList>
    </citation>
    <scope>NUCLEOTIDE SEQUENCE [LARGE SCALE GENOMIC DNA]</scope>
    <source>
        <strain evidence="7 8">NBRC 13850</strain>
    </source>
</reference>
<dbReference type="EMBL" id="BIFH01000019">
    <property type="protein sequence ID" value="GCD95932.1"/>
    <property type="molecule type" value="Genomic_DNA"/>
</dbReference>
<dbReference type="SUPFAM" id="SSF53474">
    <property type="entry name" value="alpha/beta-Hydrolases"/>
    <property type="match status" value="1"/>
</dbReference>
<dbReference type="PANTHER" id="PTHR43248:SF29">
    <property type="entry name" value="TRIPEPTIDYL AMINOPEPTIDASE"/>
    <property type="match status" value="1"/>
</dbReference>
<keyword evidence="2 5" id="KW-0732">Signal</keyword>
<proteinExistence type="inferred from homology"/>
<organism evidence="7 8">
    <name type="scientific">Embleya hyalina</name>
    <dbReference type="NCBI Taxonomy" id="516124"/>
    <lineage>
        <taxon>Bacteria</taxon>
        <taxon>Bacillati</taxon>
        <taxon>Actinomycetota</taxon>
        <taxon>Actinomycetes</taxon>
        <taxon>Kitasatosporales</taxon>
        <taxon>Streptomycetaceae</taxon>
        <taxon>Embleya</taxon>
    </lineage>
</organism>
<keyword evidence="8" id="KW-1185">Reference proteome</keyword>
<dbReference type="Proteomes" id="UP000286931">
    <property type="component" value="Unassembled WGS sequence"/>
</dbReference>
<gene>
    <name evidence="7" type="ORF">EHYA_03616</name>
</gene>
<feature type="domain" description="Peptidase S33 tripeptidyl aminopeptidase-like C-terminal" evidence="6">
    <location>
        <begin position="405"/>
        <end position="497"/>
    </location>
</feature>
<evidence type="ECO:0000256" key="1">
    <source>
        <dbReference type="ARBA" id="ARBA00010088"/>
    </source>
</evidence>
<evidence type="ECO:0000259" key="6">
    <source>
        <dbReference type="Pfam" id="PF08386"/>
    </source>
</evidence>
<keyword evidence="3 7" id="KW-0378">Hydrolase</keyword>
<dbReference type="PANTHER" id="PTHR43248">
    <property type="entry name" value="2-SUCCINYL-6-HYDROXY-2,4-CYCLOHEXADIENE-1-CARBOXYLATE SYNTHASE"/>
    <property type="match status" value="1"/>
</dbReference>